<gene>
    <name evidence="1" type="ORF">R1flu_016030</name>
</gene>
<organism evidence="1 2">
    <name type="scientific">Riccia fluitans</name>
    <dbReference type="NCBI Taxonomy" id="41844"/>
    <lineage>
        <taxon>Eukaryota</taxon>
        <taxon>Viridiplantae</taxon>
        <taxon>Streptophyta</taxon>
        <taxon>Embryophyta</taxon>
        <taxon>Marchantiophyta</taxon>
        <taxon>Marchantiopsida</taxon>
        <taxon>Marchantiidae</taxon>
        <taxon>Marchantiales</taxon>
        <taxon>Ricciaceae</taxon>
        <taxon>Riccia</taxon>
    </lineage>
</organism>
<evidence type="ECO:0000313" key="2">
    <source>
        <dbReference type="Proteomes" id="UP001605036"/>
    </source>
</evidence>
<dbReference type="Proteomes" id="UP001605036">
    <property type="component" value="Unassembled WGS sequence"/>
</dbReference>
<accession>A0ABD1YNT3</accession>
<proteinExistence type="predicted"/>
<protein>
    <submittedName>
        <fullName evidence="1">Uncharacterized protein</fullName>
    </submittedName>
</protein>
<sequence>MILIECYVEKVPGDSAMIRAGAVDIRASRKKGPRTIEELRSKCRQLPHCVTAGFRLFRAAICQVWYPTSELDRPDPRLLSSYTLARQFLWNPACSLHLAEGRVAICTGDT</sequence>
<reference evidence="1 2" key="1">
    <citation type="submission" date="2024-09" db="EMBL/GenBank/DDBJ databases">
        <title>Chromosome-scale assembly of Riccia fluitans.</title>
        <authorList>
            <person name="Paukszto L."/>
            <person name="Sawicki J."/>
            <person name="Karawczyk K."/>
            <person name="Piernik-Szablinska J."/>
            <person name="Szczecinska M."/>
            <person name="Mazdziarz M."/>
        </authorList>
    </citation>
    <scope>NUCLEOTIDE SEQUENCE [LARGE SCALE GENOMIC DNA]</scope>
    <source>
        <strain evidence="1">Rf_01</strain>
        <tissue evidence="1">Aerial parts of the thallus</tissue>
    </source>
</reference>
<dbReference type="AlphaFoldDB" id="A0ABD1YNT3"/>
<dbReference type="EMBL" id="JBHFFA010000004">
    <property type="protein sequence ID" value="KAL2631344.1"/>
    <property type="molecule type" value="Genomic_DNA"/>
</dbReference>
<comment type="caution">
    <text evidence="1">The sequence shown here is derived from an EMBL/GenBank/DDBJ whole genome shotgun (WGS) entry which is preliminary data.</text>
</comment>
<keyword evidence="2" id="KW-1185">Reference proteome</keyword>
<name>A0ABD1YNT3_9MARC</name>
<evidence type="ECO:0000313" key="1">
    <source>
        <dbReference type="EMBL" id="KAL2631344.1"/>
    </source>
</evidence>